<dbReference type="PANTHER" id="PTHR30012">
    <property type="entry name" value="GENERAL SECRETION PATHWAY PROTEIN"/>
    <property type="match status" value="1"/>
</dbReference>
<dbReference type="PRINTS" id="PR00812">
    <property type="entry name" value="BCTERIALGSPF"/>
</dbReference>
<evidence type="ECO:0000256" key="2">
    <source>
        <dbReference type="ARBA" id="ARBA00005745"/>
    </source>
</evidence>
<name>A0A554LF67_9BACT</name>
<evidence type="ECO:0000259" key="10">
    <source>
        <dbReference type="Pfam" id="PF00482"/>
    </source>
</evidence>
<feature type="domain" description="Type II secretion system protein GspF" evidence="10">
    <location>
        <begin position="70"/>
        <end position="193"/>
    </location>
</feature>
<evidence type="ECO:0000256" key="9">
    <source>
        <dbReference type="SAM" id="Phobius"/>
    </source>
</evidence>
<dbReference type="PANTHER" id="PTHR30012:SF0">
    <property type="entry name" value="TYPE II SECRETION SYSTEM PROTEIN F-RELATED"/>
    <property type="match status" value="1"/>
</dbReference>
<dbReference type="GO" id="GO:0015628">
    <property type="term" value="P:protein secretion by the type II secretion system"/>
    <property type="evidence" value="ECO:0007669"/>
    <property type="project" value="TreeGrafter"/>
</dbReference>
<comment type="similarity">
    <text evidence="2">Belongs to the GSP F family.</text>
</comment>
<dbReference type="InterPro" id="IPR003004">
    <property type="entry name" value="GspF/PilC"/>
</dbReference>
<dbReference type="InterPro" id="IPR042094">
    <property type="entry name" value="T2SS_GspF_sf"/>
</dbReference>
<comment type="subcellular location">
    <subcellularLocation>
        <location evidence="1">Cell inner membrane</location>
        <topology evidence="1">Multi-pass membrane protein</topology>
    </subcellularLocation>
</comment>
<evidence type="ECO:0000313" key="11">
    <source>
        <dbReference type="EMBL" id="TSC91492.1"/>
    </source>
</evidence>
<evidence type="ECO:0000256" key="3">
    <source>
        <dbReference type="ARBA" id="ARBA00022475"/>
    </source>
</evidence>
<feature type="domain" description="Type II secretion system protein GspF" evidence="10">
    <location>
        <begin position="276"/>
        <end position="395"/>
    </location>
</feature>
<evidence type="ECO:0000256" key="6">
    <source>
        <dbReference type="ARBA" id="ARBA00022989"/>
    </source>
</evidence>
<feature type="transmembrane region" description="Helical" evidence="9">
    <location>
        <begin position="376"/>
        <end position="397"/>
    </location>
</feature>
<feature type="transmembrane region" description="Helical" evidence="9">
    <location>
        <begin position="223"/>
        <end position="242"/>
    </location>
</feature>
<dbReference type="Pfam" id="PF00482">
    <property type="entry name" value="T2SSF"/>
    <property type="match status" value="2"/>
</dbReference>
<evidence type="ECO:0000256" key="5">
    <source>
        <dbReference type="ARBA" id="ARBA00022692"/>
    </source>
</evidence>
<evidence type="ECO:0000313" key="12">
    <source>
        <dbReference type="Proteomes" id="UP000318296"/>
    </source>
</evidence>
<gene>
    <name evidence="11" type="ORF">CEN92_246</name>
</gene>
<organism evidence="11 12">
    <name type="scientific">Candidatus Berkelbacteria bacterium Licking1014_96</name>
    <dbReference type="NCBI Taxonomy" id="2017149"/>
    <lineage>
        <taxon>Bacteria</taxon>
        <taxon>Candidatus Berkelbacteria</taxon>
    </lineage>
</organism>
<keyword evidence="4" id="KW-0997">Cell inner membrane</keyword>
<accession>A0A554LF67</accession>
<keyword evidence="3" id="KW-1003">Cell membrane</keyword>
<evidence type="ECO:0000256" key="4">
    <source>
        <dbReference type="ARBA" id="ARBA00022519"/>
    </source>
</evidence>
<sequence>MANLRKYYYSGKNERGQIEGGEMMAENLEEAKKAVEAKNLLVLSLEEETKFELNFASIFNRVSVGDKALFSRQISTMVGAGYDLTDALKVIGSQTPNQYLRRVIEEIAADIESGYSLSTAMAKHRDVFNRVYIAVVRSGEASGQLASVLEDISTELERDYDFTSKLRNAMLYPIFIICAMIVIGALMMIKVVPELKNIFEGAKIDLPWATRALIATSLFLEKYWWLVIIMVIIAIFLVRIYLKSPVGNYSWSKIKLKLPVFGKLMEDAEMTRMTLTFQILARTGIPLLEAINITAETMENEVYKRALKKASSEVERGVPFSSPLIKNGNFPPMVGQMVSVGEQTGKIDEIFERLSSHYVGETDRSLKAVASLIEPITIVILGIIVAIMVFAIIVPIYNMSSAI</sequence>
<proteinExistence type="inferred from homology"/>
<keyword evidence="7 9" id="KW-0472">Membrane</keyword>
<dbReference type="GO" id="GO:0005886">
    <property type="term" value="C:plasma membrane"/>
    <property type="evidence" value="ECO:0007669"/>
    <property type="project" value="UniProtKB-SubCell"/>
</dbReference>
<dbReference type="FunFam" id="1.20.81.30:FF:000001">
    <property type="entry name" value="Type II secretion system protein F"/>
    <property type="match status" value="2"/>
</dbReference>
<feature type="coiled-coil region" evidence="8">
    <location>
        <begin position="18"/>
        <end position="48"/>
    </location>
</feature>
<evidence type="ECO:0000256" key="8">
    <source>
        <dbReference type="SAM" id="Coils"/>
    </source>
</evidence>
<dbReference type="Proteomes" id="UP000318296">
    <property type="component" value="Unassembled WGS sequence"/>
</dbReference>
<dbReference type="InterPro" id="IPR018076">
    <property type="entry name" value="T2SS_GspF_dom"/>
</dbReference>
<protein>
    <recommendedName>
        <fullName evidence="10">Type II secretion system protein GspF domain-containing protein</fullName>
    </recommendedName>
</protein>
<reference evidence="11 12" key="1">
    <citation type="submission" date="2017-07" db="EMBL/GenBank/DDBJ databases">
        <title>Mechanisms for carbon and nitrogen cycling indicate functional differentiation within the Candidate Phyla Radiation.</title>
        <authorList>
            <person name="Danczak R.E."/>
            <person name="Johnston M.D."/>
            <person name="Kenah C."/>
            <person name="Slattery M."/>
            <person name="Wrighton K.C."/>
            <person name="Wilkins M.J."/>
        </authorList>
    </citation>
    <scope>NUCLEOTIDE SEQUENCE [LARGE SCALE GENOMIC DNA]</scope>
    <source>
        <strain evidence="11">Licking1014_96</strain>
    </source>
</reference>
<keyword evidence="6 9" id="KW-1133">Transmembrane helix</keyword>
<dbReference type="EMBL" id="VMGH01000034">
    <property type="protein sequence ID" value="TSC91492.1"/>
    <property type="molecule type" value="Genomic_DNA"/>
</dbReference>
<dbReference type="Gene3D" id="1.20.81.30">
    <property type="entry name" value="Type II secretion system (T2SS), domain F"/>
    <property type="match status" value="2"/>
</dbReference>
<keyword evidence="5 9" id="KW-0812">Transmembrane</keyword>
<keyword evidence="8" id="KW-0175">Coiled coil</keyword>
<evidence type="ECO:0000256" key="7">
    <source>
        <dbReference type="ARBA" id="ARBA00023136"/>
    </source>
</evidence>
<feature type="transmembrane region" description="Helical" evidence="9">
    <location>
        <begin position="170"/>
        <end position="189"/>
    </location>
</feature>
<dbReference type="AlphaFoldDB" id="A0A554LF67"/>
<evidence type="ECO:0000256" key="1">
    <source>
        <dbReference type="ARBA" id="ARBA00004429"/>
    </source>
</evidence>
<comment type="caution">
    <text evidence="11">The sequence shown here is derived from an EMBL/GenBank/DDBJ whole genome shotgun (WGS) entry which is preliminary data.</text>
</comment>